<dbReference type="EMBL" id="PUHZ01000025">
    <property type="protein sequence ID" value="PQO42541.1"/>
    <property type="molecule type" value="Genomic_DNA"/>
</dbReference>
<dbReference type="InterPro" id="IPR023296">
    <property type="entry name" value="Glyco_hydro_beta-prop_sf"/>
</dbReference>
<accession>A0A2S8GE66</accession>
<reference evidence="1 2" key="1">
    <citation type="submission" date="2018-02" db="EMBL/GenBank/DDBJ databases">
        <title>Comparative genomes isolates from brazilian mangrove.</title>
        <authorList>
            <person name="Araujo J.E."/>
            <person name="Taketani R.G."/>
            <person name="Silva M.C.P."/>
            <person name="Loureco M.V."/>
            <person name="Andreote F.D."/>
        </authorList>
    </citation>
    <scope>NUCLEOTIDE SEQUENCE [LARGE SCALE GENOMIC DNA]</scope>
    <source>
        <strain evidence="1 2">Nap-Phe MGV</strain>
    </source>
</reference>
<protein>
    <recommendedName>
        <fullName evidence="3">Glycosyl hydrolase family 32 N-terminal domain-containing protein</fullName>
    </recommendedName>
</protein>
<comment type="caution">
    <text evidence="1">The sequence shown here is derived from an EMBL/GenBank/DDBJ whole genome shotgun (WGS) entry which is preliminary data.</text>
</comment>
<name>A0A2S8GE66_9BACT</name>
<evidence type="ECO:0000313" key="2">
    <source>
        <dbReference type="Proteomes" id="UP000237819"/>
    </source>
</evidence>
<dbReference type="Proteomes" id="UP000237819">
    <property type="component" value="Unassembled WGS sequence"/>
</dbReference>
<dbReference type="AlphaFoldDB" id="A0A2S8GE66"/>
<gene>
    <name evidence="1" type="ORF">C5Y93_28630</name>
</gene>
<proteinExistence type="predicted"/>
<dbReference type="Gene3D" id="2.115.10.20">
    <property type="entry name" value="Glycosyl hydrolase domain, family 43"/>
    <property type="match status" value="2"/>
</dbReference>
<organism evidence="1 2">
    <name type="scientific">Blastopirellula marina</name>
    <dbReference type="NCBI Taxonomy" id="124"/>
    <lineage>
        <taxon>Bacteria</taxon>
        <taxon>Pseudomonadati</taxon>
        <taxon>Planctomycetota</taxon>
        <taxon>Planctomycetia</taxon>
        <taxon>Pirellulales</taxon>
        <taxon>Pirellulaceae</taxon>
        <taxon>Blastopirellula</taxon>
    </lineage>
</organism>
<evidence type="ECO:0008006" key="3">
    <source>
        <dbReference type="Google" id="ProtNLM"/>
    </source>
</evidence>
<evidence type="ECO:0000313" key="1">
    <source>
        <dbReference type="EMBL" id="PQO42541.1"/>
    </source>
</evidence>
<sequence length="462" mass="51795">MFVDQTLIGSLDGSAEMVLHVPHDEGEVFKFDKPWEGLFAGYVTMLYVDGKYMLYYRGMPKAGSDGTTIESTCYAESTDGENWTRPNLGLYEYDGSKDNNIILAQLAPFSHNFCPFYDTNPDADPKQRFKAIAGTKRTELHGFVSPDGIHWTKLQDGPVLTDPKGAYDSQNVAFWSESEKCYVAYYRYFYKGKRTIARATSTDFVHWDEPVYMSYSDTDSLVPANHLYTNQTHPYFRAPHIYIATAARFMPGRRVLTPQQAKEVGVHPSYFNDTADAVFMTTRGGDRYDCTFEQGFVRPGPALGNWVSRTNYPVLNVVPTGDYEMSLYVNQEYGQPTANIHRYSLRLDGFASVQARGEKGSVTTKPLTFTGDQLAINFATSAAGSIQVEIQDAEGNPIPGYTLKDASETIGNAIDRPVRWKEKGYDVSELAGKTVRLKFVLDDADIYAFQFQSAGKKQLANK</sequence>
<dbReference type="SUPFAM" id="SSF75005">
    <property type="entry name" value="Arabinanase/levansucrase/invertase"/>
    <property type="match status" value="1"/>
</dbReference>